<reference evidence="3 4" key="1">
    <citation type="submission" date="2018-08" db="EMBL/GenBank/DDBJ databases">
        <title>Achromobacter xylosoxidans Genome sequencing and assembly.</title>
        <authorList>
            <person name="Wang R."/>
            <person name="Rensing C."/>
            <person name="Li Y."/>
        </authorList>
    </citation>
    <scope>NUCLEOTIDE SEQUENCE [LARGE SCALE GENOMIC DNA]</scope>
    <source>
        <strain evidence="3 4">GD003A</strain>
    </source>
</reference>
<dbReference type="EMBL" id="QVXO01000002">
    <property type="protein sequence ID" value="RPJ93594.1"/>
    <property type="molecule type" value="Genomic_DNA"/>
</dbReference>
<dbReference type="AlphaFoldDB" id="A0A424WJY1"/>
<dbReference type="PANTHER" id="PTHR10672">
    <property type="entry name" value="ADDUCIN"/>
    <property type="match status" value="1"/>
</dbReference>
<evidence type="ECO:0000256" key="1">
    <source>
        <dbReference type="ARBA" id="ARBA00037961"/>
    </source>
</evidence>
<comment type="similarity">
    <text evidence="1">Belongs to the aldolase class II family.</text>
</comment>
<dbReference type="NCBIfam" id="NF005451">
    <property type="entry name" value="PRK07044.1"/>
    <property type="match status" value="1"/>
</dbReference>
<dbReference type="GO" id="GO:0005856">
    <property type="term" value="C:cytoskeleton"/>
    <property type="evidence" value="ECO:0007669"/>
    <property type="project" value="TreeGrafter"/>
</dbReference>
<evidence type="ECO:0000313" key="3">
    <source>
        <dbReference type="EMBL" id="RPJ93594.1"/>
    </source>
</evidence>
<dbReference type="InterPro" id="IPR051017">
    <property type="entry name" value="Aldolase-II_Adducin_sf"/>
</dbReference>
<dbReference type="GO" id="GO:0051015">
    <property type="term" value="F:actin filament binding"/>
    <property type="evidence" value="ECO:0007669"/>
    <property type="project" value="TreeGrafter"/>
</dbReference>
<dbReference type="Pfam" id="PF00596">
    <property type="entry name" value="Aldolase_II"/>
    <property type="match status" value="1"/>
</dbReference>
<dbReference type="Proteomes" id="UP000285324">
    <property type="component" value="Unassembled WGS sequence"/>
</dbReference>
<dbReference type="Gene3D" id="3.40.225.10">
    <property type="entry name" value="Class II aldolase/adducin N-terminal domain"/>
    <property type="match status" value="1"/>
</dbReference>
<protein>
    <submittedName>
        <fullName evidence="3">Class II aldolase/adducin family protein</fullName>
    </submittedName>
</protein>
<evidence type="ECO:0000259" key="2">
    <source>
        <dbReference type="SMART" id="SM01007"/>
    </source>
</evidence>
<gene>
    <name evidence="3" type="ORF">DY367_02220</name>
</gene>
<dbReference type="InterPro" id="IPR001303">
    <property type="entry name" value="Aldolase_II/adducin_N"/>
</dbReference>
<comment type="caution">
    <text evidence="3">The sequence shown here is derived from an EMBL/GenBank/DDBJ whole genome shotgun (WGS) entry which is preliminary data.</text>
</comment>
<organism evidence="3 4">
    <name type="scientific">Alcaligenes xylosoxydans xylosoxydans</name>
    <name type="common">Achromobacter xylosoxidans</name>
    <dbReference type="NCBI Taxonomy" id="85698"/>
    <lineage>
        <taxon>Bacteria</taxon>
        <taxon>Pseudomonadati</taxon>
        <taxon>Pseudomonadota</taxon>
        <taxon>Betaproteobacteria</taxon>
        <taxon>Burkholderiales</taxon>
        <taxon>Alcaligenaceae</taxon>
        <taxon>Achromobacter</taxon>
    </lineage>
</organism>
<dbReference type="OrthoDB" id="8859181at2"/>
<dbReference type="SMART" id="SM01007">
    <property type="entry name" value="Aldolase_II"/>
    <property type="match status" value="1"/>
</dbReference>
<evidence type="ECO:0000313" key="4">
    <source>
        <dbReference type="Proteomes" id="UP000285324"/>
    </source>
</evidence>
<proteinExistence type="inferred from homology"/>
<sequence length="252" mass="27765">MQEASIKDQVSAEEWAVRVDLAAAYNLAVEMRMTDHIYTHISARVPGAQPHFLINAYGLMFNEITASNLVKVDIDGGILLDQTGLGINPAGFVIHSAIHRVRHDAACVMHTHTAAGIAVSAQEAGLLMISQHAMRFHNRIGYHDYEGVALDMDEQQRLIADLGPHSAMILRNHGLLVCGASVPDAFDAMFYLERACQAQVAALAGGLPLVTPSAAVAEKVGRQFDRLDRPSRHKHWPPLLRLLQRIRPEYQE</sequence>
<feature type="domain" description="Class II aldolase/adducin N-terminal" evidence="2">
    <location>
        <begin position="19"/>
        <end position="200"/>
    </location>
</feature>
<accession>A0A424WJY1</accession>
<dbReference type="PANTHER" id="PTHR10672:SF3">
    <property type="entry name" value="PROTEIN HU-LI TAI SHAO"/>
    <property type="match status" value="1"/>
</dbReference>
<name>A0A424WJY1_ALCXX</name>
<dbReference type="SUPFAM" id="SSF53639">
    <property type="entry name" value="AraD/HMP-PK domain-like"/>
    <property type="match status" value="1"/>
</dbReference>
<dbReference type="RefSeq" id="WP_059371205.1">
    <property type="nucleotide sequence ID" value="NZ_CP061008.1"/>
</dbReference>
<dbReference type="InterPro" id="IPR036409">
    <property type="entry name" value="Aldolase_II/adducin_N_sf"/>
</dbReference>